<dbReference type="BioCyc" id="EBAC796937-HMP:GMGH-672-MONOMER"/>
<dbReference type="Gene3D" id="1.10.10.10">
    <property type="entry name" value="Winged helix-like DNA-binding domain superfamily/Winged helix DNA-binding domain"/>
    <property type="match status" value="1"/>
</dbReference>
<dbReference type="PATRIC" id="fig|796937.3.peg.1905"/>
<reference evidence="4 5" key="1">
    <citation type="submission" date="2011-08" db="EMBL/GenBank/DDBJ databases">
        <title>The Genome Sequence of Eubacteriaceae bacterium ACC19a.</title>
        <authorList>
            <consortium name="The Broad Institute Genome Sequencing Platform"/>
            <person name="Earl A."/>
            <person name="Ward D."/>
            <person name="Feldgarden M."/>
            <person name="Gevers D."/>
            <person name="Sizova M."/>
            <person name="Hazen A."/>
            <person name="Epstein S."/>
            <person name="Young S.K."/>
            <person name="Zeng Q."/>
            <person name="Gargeya S."/>
            <person name="Fitzgerald M."/>
            <person name="Haas B."/>
            <person name="Abouelleil A."/>
            <person name="Alvarado L."/>
            <person name="Arachchi H.M."/>
            <person name="Berlin A."/>
            <person name="Brown A."/>
            <person name="Chapman S.B."/>
            <person name="Chen Z."/>
            <person name="Dunbar C."/>
            <person name="Freedman E."/>
            <person name="Gearin G."/>
            <person name="Gellesch M."/>
            <person name="Goldberg J."/>
            <person name="Griggs A."/>
            <person name="Gujja S."/>
            <person name="Heiman D."/>
            <person name="Howarth C."/>
            <person name="Larson L."/>
            <person name="Lui A."/>
            <person name="MacDonald P.J.P."/>
            <person name="Montmayeur A."/>
            <person name="Murphy C."/>
            <person name="Neiman D."/>
            <person name="Pearson M."/>
            <person name="Priest M."/>
            <person name="Roberts A."/>
            <person name="Saif S."/>
            <person name="Shea T."/>
            <person name="Shenoy N."/>
            <person name="Sisk P."/>
            <person name="Stolte C."/>
            <person name="Sykes S."/>
            <person name="Wortman J."/>
            <person name="Nusbaum C."/>
            <person name="Birren B."/>
        </authorList>
    </citation>
    <scope>NUCLEOTIDE SEQUENCE [LARGE SCALE GENOMIC DNA]</scope>
    <source>
        <strain evidence="4 5">ACC19a</strain>
    </source>
</reference>
<accession>G9X2R3</accession>
<name>G9X2R3_9FIRM</name>
<evidence type="ECO:0000256" key="1">
    <source>
        <dbReference type="ARBA" id="ARBA00023015"/>
    </source>
</evidence>
<dbReference type="PROSITE" id="PS51000">
    <property type="entry name" value="HTH_DEOR_2"/>
    <property type="match status" value="1"/>
</dbReference>
<dbReference type="Pfam" id="PF08279">
    <property type="entry name" value="HTH_11"/>
    <property type="match status" value="1"/>
</dbReference>
<keyword evidence="2" id="KW-0804">Transcription</keyword>
<dbReference type="RefSeq" id="WP_009524906.1">
    <property type="nucleotide sequence ID" value="NZ_JH414548.1"/>
</dbReference>
<evidence type="ECO:0000313" key="5">
    <source>
        <dbReference type="Proteomes" id="UP000006437"/>
    </source>
</evidence>
<keyword evidence="1" id="KW-0805">Transcription regulation</keyword>
<evidence type="ECO:0000313" key="4">
    <source>
        <dbReference type="EMBL" id="EHL11133.1"/>
    </source>
</evidence>
<sequence length="101" mass="11639">MKPKFRSTESAFFTVLKNLNYEGQNVGQNVGQSVVQKLKPDDRRKHIIEIIEGNSKVTALDLSKMFYVSERTIERDLKKLTEEKVIEYVGGAKDGYWTVKK</sequence>
<gene>
    <name evidence="4" type="ORF">HMPREF9629_00670</name>
</gene>
<dbReference type="AlphaFoldDB" id="G9X2R3"/>
<feature type="domain" description="HTH deoR-type" evidence="3">
    <location>
        <begin position="40"/>
        <end position="94"/>
    </location>
</feature>
<dbReference type="HOGENOM" id="CLU_2288877_0_0_9"/>
<dbReference type="SMART" id="SM00420">
    <property type="entry name" value="HTH_DEOR"/>
    <property type="match status" value="1"/>
</dbReference>
<proteinExistence type="predicted"/>
<dbReference type="GO" id="GO:0003700">
    <property type="term" value="F:DNA-binding transcription factor activity"/>
    <property type="evidence" value="ECO:0007669"/>
    <property type="project" value="InterPro"/>
</dbReference>
<organism evidence="4 5">
    <name type="scientific">Peptoanaerobacter stomatis</name>
    <dbReference type="NCBI Taxonomy" id="796937"/>
    <lineage>
        <taxon>Bacteria</taxon>
        <taxon>Bacillati</taxon>
        <taxon>Bacillota</taxon>
        <taxon>Clostridia</taxon>
        <taxon>Peptostreptococcales</taxon>
        <taxon>Filifactoraceae</taxon>
        <taxon>Peptoanaerobacter</taxon>
    </lineage>
</organism>
<dbReference type="InterPro" id="IPR013196">
    <property type="entry name" value="HTH_11"/>
</dbReference>
<dbReference type="InterPro" id="IPR036388">
    <property type="entry name" value="WH-like_DNA-bd_sf"/>
</dbReference>
<dbReference type="InterPro" id="IPR001034">
    <property type="entry name" value="DeoR_HTH"/>
</dbReference>
<dbReference type="Proteomes" id="UP000006437">
    <property type="component" value="Unassembled WGS sequence"/>
</dbReference>
<dbReference type="SUPFAM" id="SSF46785">
    <property type="entry name" value="Winged helix' DNA-binding domain"/>
    <property type="match status" value="1"/>
</dbReference>
<dbReference type="InterPro" id="IPR036390">
    <property type="entry name" value="WH_DNA-bd_sf"/>
</dbReference>
<protein>
    <recommendedName>
        <fullName evidence="3">HTH deoR-type domain-containing protein</fullName>
    </recommendedName>
</protein>
<dbReference type="EMBL" id="AFZE01000056">
    <property type="protein sequence ID" value="EHL11133.1"/>
    <property type="molecule type" value="Genomic_DNA"/>
</dbReference>
<evidence type="ECO:0000259" key="3">
    <source>
        <dbReference type="PROSITE" id="PS51000"/>
    </source>
</evidence>
<comment type="caution">
    <text evidence="4">The sequence shown here is derived from an EMBL/GenBank/DDBJ whole genome shotgun (WGS) entry which is preliminary data.</text>
</comment>
<evidence type="ECO:0000256" key="2">
    <source>
        <dbReference type="ARBA" id="ARBA00023163"/>
    </source>
</evidence>